<protein>
    <recommendedName>
        <fullName evidence="13">Phytocyanin domain-containing protein</fullName>
    </recommendedName>
</protein>
<dbReference type="EnsemblPlants" id="OBART02G30840.1">
    <property type="protein sequence ID" value="OBART02G30840.1"/>
    <property type="gene ID" value="OBART02G30840"/>
</dbReference>
<evidence type="ECO:0000256" key="3">
    <source>
        <dbReference type="ARBA" id="ARBA00022729"/>
    </source>
</evidence>
<dbReference type="AlphaFoldDB" id="A0A0D3F9X6"/>
<dbReference type="GO" id="GO:0012505">
    <property type="term" value="C:endomembrane system"/>
    <property type="evidence" value="ECO:0007669"/>
    <property type="project" value="UniProtKB-SubCell"/>
</dbReference>
<sequence length="218" mass="22764">MASLAIFAAVAFVLLAASVSSSSAALYTVGDARGWAVPPTGSESYNHWGLKNRFRVGDVVEFKYVNESVVVVNHEGYRNCSSLSPVIRFTDGDTKYLLDRPGLVFFISGVQERCERGLRMRLRVRPAAPGPAQAPAPGPTRAALTLRRPPIGAPRPAAVTAAFTPTSPSASRPSARTSPSPSPGPAQAPSGASGRALTGFSMAAALLVVCVVSVFILV</sequence>
<dbReference type="CDD" id="cd11019">
    <property type="entry name" value="OsENODL1_like"/>
    <property type="match status" value="1"/>
</dbReference>
<evidence type="ECO:0000313" key="14">
    <source>
        <dbReference type="EnsemblPlants" id="OBART02G30840.1"/>
    </source>
</evidence>
<name>A0A0D3F9X6_9ORYZ</name>
<keyword evidence="5" id="KW-1015">Disulfide bond</keyword>
<reference evidence="14" key="2">
    <citation type="submission" date="2015-03" db="UniProtKB">
        <authorList>
            <consortium name="EnsemblPlants"/>
        </authorList>
    </citation>
    <scope>IDENTIFICATION</scope>
</reference>
<dbReference type="eggNOG" id="ENOG502RZSF">
    <property type="taxonomic scope" value="Eukaryota"/>
</dbReference>
<dbReference type="InterPro" id="IPR008972">
    <property type="entry name" value="Cupredoxin"/>
</dbReference>
<dbReference type="FunFam" id="2.60.40.420:FF:000034">
    <property type="entry name" value="Cupredoxin superfamily protein"/>
    <property type="match status" value="1"/>
</dbReference>
<keyword evidence="11" id="KW-1133">Transmembrane helix</keyword>
<keyword evidence="4 11" id="KW-0472">Membrane</keyword>
<evidence type="ECO:0000256" key="6">
    <source>
        <dbReference type="ARBA" id="ARBA00023180"/>
    </source>
</evidence>
<evidence type="ECO:0000313" key="15">
    <source>
        <dbReference type="Proteomes" id="UP000026960"/>
    </source>
</evidence>
<dbReference type="STRING" id="65489.A0A0D3F9X6"/>
<keyword evidence="7" id="KW-0449">Lipoprotein</keyword>
<dbReference type="Proteomes" id="UP000026960">
    <property type="component" value="Chromosome 2"/>
</dbReference>
<feature type="chain" id="PRO_5002261563" description="Phytocyanin domain-containing protein" evidence="12">
    <location>
        <begin position="25"/>
        <end position="218"/>
    </location>
</feature>
<feature type="compositionally biased region" description="Low complexity" evidence="10">
    <location>
        <begin position="139"/>
        <end position="149"/>
    </location>
</feature>
<feature type="transmembrane region" description="Helical" evidence="11">
    <location>
        <begin position="196"/>
        <end position="217"/>
    </location>
</feature>
<dbReference type="Pfam" id="PF02298">
    <property type="entry name" value="Cu_bind_like"/>
    <property type="match status" value="1"/>
</dbReference>
<evidence type="ECO:0000256" key="7">
    <source>
        <dbReference type="ARBA" id="ARBA00023288"/>
    </source>
</evidence>
<comment type="subcellular location">
    <subcellularLocation>
        <location evidence="9">Endomembrane system</location>
        <topology evidence="9">Lipid-anchor</topology>
    </subcellularLocation>
    <subcellularLocation>
        <location evidence="1">Membrane</location>
        <topology evidence="1">Lipid-anchor</topology>
        <topology evidence="1">GPI-anchor</topology>
    </subcellularLocation>
</comment>
<dbReference type="HOGENOM" id="CLU_058719_1_0_1"/>
<evidence type="ECO:0000256" key="10">
    <source>
        <dbReference type="SAM" id="MobiDB-lite"/>
    </source>
</evidence>
<dbReference type="PANTHER" id="PTHR33021">
    <property type="entry name" value="BLUE COPPER PROTEIN"/>
    <property type="match status" value="1"/>
</dbReference>
<dbReference type="SMR" id="A0A0D3F9X6"/>
<dbReference type="InterPro" id="IPR041846">
    <property type="entry name" value="ENL_dom"/>
</dbReference>
<dbReference type="Gene3D" id="2.60.40.420">
    <property type="entry name" value="Cupredoxins - blue copper proteins"/>
    <property type="match status" value="1"/>
</dbReference>
<dbReference type="SUPFAM" id="SSF49503">
    <property type="entry name" value="Cupredoxins"/>
    <property type="match status" value="1"/>
</dbReference>
<evidence type="ECO:0000256" key="8">
    <source>
        <dbReference type="ARBA" id="ARBA00035011"/>
    </source>
</evidence>
<keyword evidence="6" id="KW-0325">Glycoprotein</keyword>
<keyword evidence="15" id="KW-1185">Reference proteome</keyword>
<evidence type="ECO:0000256" key="4">
    <source>
        <dbReference type="ARBA" id="ARBA00023136"/>
    </source>
</evidence>
<feature type="region of interest" description="Disordered" evidence="10">
    <location>
        <begin position="126"/>
        <end position="149"/>
    </location>
</feature>
<accession>A0A0D3F9X6</accession>
<evidence type="ECO:0000256" key="5">
    <source>
        <dbReference type="ARBA" id="ARBA00023157"/>
    </source>
</evidence>
<organism evidence="14">
    <name type="scientific">Oryza barthii</name>
    <dbReference type="NCBI Taxonomy" id="65489"/>
    <lineage>
        <taxon>Eukaryota</taxon>
        <taxon>Viridiplantae</taxon>
        <taxon>Streptophyta</taxon>
        <taxon>Embryophyta</taxon>
        <taxon>Tracheophyta</taxon>
        <taxon>Spermatophyta</taxon>
        <taxon>Magnoliopsida</taxon>
        <taxon>Liliopsida</taxon>
        <taxon>Poales</taxon>
        <taxon>Poaceae</taxon>
        <taxon>BOP clade</taxon>
        <taxon>Oryzoideae</taxon>
        <taxon>Oryzeae</taxon>
        <taxon>Oryzinae</taxon>
        <taxon>Oryza</taxon>
    </lineage>
</organism>
<dbReference type="PANTHER" id="PTHR33021:SF460">
    <property type="entry name" value="OS02G0725500 PROTEIN"/>
    <property type="match status" value="1"/>
</dbReference>
<evidence type="ECO:0000256" key="2">
    <source>
        <dbReference type="ARBA" id="ARBA00022622"/>
    </source>
</evidence>
<dbReference type="PROSITE" id="PS51485">
    <property type="entry name" value="PHYTOCYANIN"/>
    <property type="match status" value="1"/>
</dbReference>
<evidence type="ECO:0000256" key="9">
    <source>
        <dbReference type="ARBA" id="ARBA00037868"/>
    </source>
</evidence>
<keyword evidence="2" id="KW-0336">GPI-anchor</keyword>
<feature type="region of interest" description="Disordered" evidence="10">
    <location>
        <begin position="161"/>
        <end position="193"/>
    </location>
</feature>
<feature type="compositionally biased region" description="Low complexity" evidence="10">
    <location>
        <begin position="161"/>
        <end position="179"/>
    </location>
</feature>
<proteinExistence type="inferred from homology"/>
<dbReference type="GO" id="GO:0009055">
    <property type="term" value="F:electron transfer activity"/>
    <property type="evidence" value="ECO:0007669"/>
    <property type="project" value="InterPro"/>
</dbReference>
<evidence type="ECO:0000256" key="1">
    <source>
        <dbReference type="ARBA" id="ARBA00004589"/>
    </source>
</evidence>
<comment type="similarity">
    <text evidence="8">Belongs to the early nodulin-like (ENODL) family.</text>
</comment>
<feature type="signal peptide" evidence="12">
    <location>
        <begin position="1"/>
        <end position="24"/>
    </location>
</feature>
<dbReference type="InterPro" id="IPR003245">
    <property type="entry name" value="Phytocyanin_dom"/>
</dbReference>
<dbReference type="Gramene" id="OBART02G30840.1">
    <property type="protein sequence ID" value="OBART02G30840.1"/>
    <property type="gene ID" value="OBART02G30840"/>
</dbReference>
<reference evidence="14" key="1">
    <citation type="journal article" date="2009" name="Rice">
        <title>De Novo Next Generation Sequencing of Plant Genomes.</title>
        <authorList>
            <person name="Rounsley S."/>
            <person name="Marri P.R."/>
            <person name="Yu Y."/>
            <person name="He R."/>
            <person name="Sisneros N."/>
            <person name="Goicoechea J.L."/>
            <person name="Lee S.J."/>
            <person name="Angelova A."/>
            <person name="Kudrna D."/>
            <person name="Luo M."/>
            <person name="Affourtit J."/>
            <person name="Desany B."/>
            <person name="Knight J."/>
            <person name="Niazi F."/>
            <person name="Egholm M."/>
            <person name="Wing R.A."/>
        </authorList>
    </citation>
    <scope>NUCLEOTIDE SEQUENCE [LARGE SCALE GENOMIC DNA]</scope>
    <source>
        <strain evidence="14">cv. IRGC 105608</strain>
    </source>
</reference>
<dbReference type="GO" id="GO:0005886">
    <property type="term" value="C:plasma membrane"/>
    <property type="evidence" value="ECO:0007669"/>
    <property type="project" value="TreeGrafter"/>
</dbReference>
<evidence type="ECO:0000259" key="13">
    <source>
        <dbReference type="PROSITE" id="PS51485"/>
    </source>
</evidence>
<dbReference type="GO" id="GO:0098552">
    <property type="term" value="C:side of membrane"/>
    <property type="evidence" value="ECO:0007669"/>
    <property type="project" value="UniProtKB-KW"/>
</dbReference>
<keyword evidence="11" id="KW-0812">Transmembrane</keyword>
<feature type="domain" description="Phytocyanin" evidence="13">
    <location>
        <begin position="25"/>
        <end position="126"/>
    </location>
</feature>
<keyword evidence="3 12" id="KW-0732">Signal</keyword>
<dbReference type="PaxDb" id="65489-OBART02G30840.1"/>
<dbReference type="InterPro" id="IPR039391">
    <property type="entry name" value="Phytocyanin-like"/>
</dbReference>
<evidence type="ECO:0000256" key="11">
    <source>
        <dbReference type="SAM" id="Phobius"/>
    </source>
</evidence>
<feature type="compositionally biased region" description="Pro residues" evidence="10">
    <location>
        <begin position="128"/>
        <end position="138"/>
    </location>
</feature>
<evidence type="ECO:0000256" key="12">
    <source>
        <dbReference type="SAM" id="SignalP"/>
    </source>
</evidence>